<dbReference type="GO" id="GO:0006402">
    <property type="term" value="P:mRNA catabolic process"/>
    <property type="evidence" value="ECO:0007669"/>
    <property type="project" value="TreeGrafter"/>
</dbReference>
<name>A0A218ZG39_9HELO</name>
<evidence type="ECO:0000313" key="3">
    <source>
        <dbReference type="EMBL" id="OWP07051.1"/>
    </source>
</evidence>
<dbReference type="InterPro" id="IPR056624">
    <property type="entry name" value="WH_CYT4"/>
</dbReference>
<gene>
    <name evidence="3" type="ORF">B2J93_7785</name>
</gene>
<dbReference type="AlphaFoldDB" id="A0A218ZG39"/>
<dbReference type="Pfam" id="PF23214">
    <property type="entry name" value="SH3_CYT4"/>
    <property type="match status" value="1"/>
</dbReference>
<dbReference type="FunCoup" id="A0A218ZG39">
    <property type="interactions" value="89"/>
</dbReference>
<feature type="region of interest" description="Disordered" evidence="1">
    <location>
        <begin position="26"/>
        <end position="100"/>
    </location>
</feature>
<dbReference type="EMBL" id="MZNU01000022">
    <property type="protein sequence ID" value="OWP07051.1"/>
    <property type="molecule type" value="Genomic_DNA"/>
</dbReference>
<dbReference type="InterPro" id="IPR050180">
    <property type="entry name" value="RNR_Ribonuclease"/>
</dbReference>
<dbReference type="Pfam" id="PF23216">
    <property type="entry name" value="WHD_CYT4"/>
    <property type="match status" value="1"/>
</dbReference>
<accession>A0A218ZG39</accession>
<dbReference type="SUPFAM" id="SSF50249">
    <property type="entry name" value="Nucleic acid-binding proteins"/>
    <property type="match status" value="1"/>
</dbReference>
<dbReference type="SMART" id="SM00955">
    <property type="entry name" value="RNB"/>
    <property type="match status" value="1"/>
</dbReference>
<dbReference type="InParanoid" id="A0A218ZG39"/>
<feature type="compositionally biased region" description="Basic and acidic residues" evidence="1">
    <location>
        <begin position="40"/>
        <end position="55"/>
    </location>
</feature>
<dbReference type="STRING" id="503106.A0A218ZG39"/>
<dbReference type="InterPro" id="IPR012340">
    <property type="entry name" value="NA-bd_OB-fold"/>
</dbReference>
<evidence type="ECO:0000259" key="2">
    <source>
        <dbReference type="SMART" id="SM00955"/>
    </source>
</evidence>
<dbReference type="InterPro" id="IPR001900">
    <property type="entry name" value="RNase_II/R"/>
</dbReference>
<feature type="domain" description="RNB" evidence="2">
    <location>
        <begin position="554"/>
        <end position="913"/>
    </location>
</feature>
<evidence type="ECO:0000256" key="1">
    <source>
        <dbReference type="SAM" id="MobiDB-lite"/>
    </source>
</evidence>
<dbReference type="Pfam" id="PF25522">
    <property type="entry name" value="OB_cyt-4"/>
    <property type="match status" value="1"/>
</dbReference>
<dbReference type="InterPro" id="IPR057912">
    <property type="entry name" value="OB_CYT4_C"/>
</dbReference>
<dbReference type="OrthoDB" id="2285229at2759"/>
<evidence type="ECO:0000313" key="4">
    <source>
        <dbReference type="Proteomes" id="UP000242519"/>
    </source>
</evidence>
<dbReference type="GO" id="GO:0000175">
    <property type="term" value="F:3'-5'-RNA exonuclease activity"/>
    <property type="evidence" value="ECO:0007669"/>
    <property type="project" value="TreeGrafter"/>
</dbReference>
<dbReference type="InterPro" id="IPR056625">
    <property type="entry name" value="SH3_CYT4"/>
</dbReference>
<keyword evidence="4" id="KW-1185">Reference proteome</keyword>
<dbReference type="PANTHER" id="PTHR23355:SF65">
    <property type="entry name" value="EXORIBONUCLEASE CYT-4, PUTATIVE (AFU_ORTHOLOGUE AFUA_7G01550)-RELATED"/>
    <property type="match status" value="1"/>
</dbReference>
<dbReference type="Pfam" id="PF00773">
    <property type="entry name" value="RNB"/>
    <property type="match status" value="1"/>
</dbReference>
<dbReference type="Proteomes" id="UP000242519">
    <property type="component" value="Unassembled WGS sequence"/>
</dbReference>
<dbReference type="PANTHER" id="PTHR23355">
    <property type="entry name" value="RIBONUCLEASE"/>
    <property type="match status" value="1"/>
</dbReference>
<dbReference type="GO" id="GO:0000932">
    <property type="term" value="C:P-body"/>
    <property type="evidence" value="ECO:0007669"/>
    <property type="project" value="TreeGrafter"/>
</dbReference>
<proteinExistence type="predicted"/>
<protein>
    <recommendedName>
        <fullName evidence="2">RNB domain-containing protein</fullName>
    </recommendedName>
</protein>
<reference evidence="3 4" key="1">
    <citation type="submission" date="2017-04" db="EMBL/GenBank/DDBJ databases">
        <title>Draft genome sequence of Marssonina coronaria NL1: causal agent of apple blotch.</title>
        <authorList>
            <person name="Cheng Q."/>
        </authorList>
    </citation>
    <scope>NUCLEOTIDE SEQUENCE [LARGE SCALE GENOMIC DNA]</scope>
    <source>
        <strain evidence="3 4">NL1</strain>
    </source>
</reference>
<sequence length="1064" mass="118566">MLRVQAHRKVTQPFVCWKCFTRSRSKAASPYNTRKPRSRSLRDYEPHRDGRRYPDAGHTLSIRRTKGIQSPDAGYKARSALDSTSPPESPSPPDLPGGIRDRLRQWESENAASHEPVDFSTSRALPSSVANSIVNPNYTIFEETEDVPGQEVLGGLDYDTFDMVDVGDSRSFFLPGDLVELNTTGGRRQELAIYVRDLGSQSQFYTMSGRWLHQQTHKIVFFVPGFVSPEELDVIRPYLPDSEVDTSMEGRLQSFQDSIAIEIGKPLRSKMTEFWNQANATYQRSANLLDNAHRTVADPLKYTYATLDHIAGKILENTVERESDGKYPWAALYAVHRKILQDDIGFRALSHLSTQRVNTQYEINSLHEVENIRKVVGWVRAYSDAKLTKQSRATRPRRSHLDSFAANARKLIDISRNNRPFTPYGMIGTSSKTSAPGENFRSGVAGGAFTVCDLHFIRFLESWVCLESFNADSSLNGVGSAILRAINKYHDVRLDRSTGWTCLQELGALPPWETITGFELRLPYNSRPDSIQQRSFPVPNPENGLLSDKLKDLRRDWADTPIYCIDDTAAHEIDDGISLESTDVADEYWINIHTADPAAHLDPAGKVVQFAESQTETIYLPDRVIPLLQPDYVQAHWSISPNKPCLTFSARMNLRGELLETKIEPGLIHNVQFLTPATLIDVVSDVPTPRIHNLLVAGTLDTTSIASRALKTADQFSEAEKQQLKIIDAIAKARTRILQSKGGISTAHPKAEVSVSFDGFGWAKPKSANKTHQYFGDPTICLHVEKFADGSATAHEAFGTVASCMILAGDIAARWCKERNIPVPYRVTPLNPEKQNPQEFFLEKIKDGAREADGSVPINTMMEYYATIGKVQPSVFPGPHAALALEGFVKVTSPLRRYGDLAAHFQIEAALLEEARTGKSLAGSISHDYLAISAARLEQILPRMAGREKRIAAMTTKNVRLWSLQLLLRAWKFGETELPSPLDFAVRSVNIATNSTGGVVSQLLIGGKMDVPSWTKAEDIKIGDRFEVEIEYIDVFVGYVNYKAIRSLESEAEVLAKKMAAQGS</sequence>
<comment type="caution">
    <text evidence="3">The sequence shown here is derived from an EMBL/GenBank/DDBJ whole genome shotgun (WGS) entry which is preliminary data.</text>
</comment>
<organism evidence="3 4">
    <name type="scientific">Diplocarpon coronariae</name>
    <dbReference type="NCBI Taxonomy" id="2795749"/>
    <lineage>
        <taxon>Eukaryota</taxon>
        <taxon>Fungi</taxon>
        <taxon>Dikarya</taxon>
        <taxon>Ascomycota</taxon>
        <taxon>Pezizomycotina</taxon>
        <taxon>Leotiomycetes</taxon>
        <taxon>Helotiales</taxon>
        <taxon>Drepanopezizaceae</taxon>
        <taxon>Diplocarpon</taxon>
    </lineage>
</organism>
<dbReference type="GO" id="GO:0003723">
    <property type="term" value="F:RNA binding"/>
    <property type="evidence" value="ECO:0007669"/>
    <property type="project" value="InterPro"/>
</dbReference>